<dbReference type="EMBL" id="AE017042">
    <property type="protein sequence ID" value="AAS63718.1"/>
    <property type="molecule type" value="Genomic_DNA"/>
</dbReference>
<evidence type="ECO:0000313" key="2">
    <source>
        <dbReference type="EMBL" id="AAS63718.1"/>
    </source>
</evidence>
<dbReference type="Proteomes" id="UP000001019">
    <property type="component" value="Chromosome"/>
</dbReference>
<evidence type="ECO:0000313" key="3">
    <source>
        <dbReference type="Proteomes" id="UP000001019"/>
    </source>
</evidence>
<organism evidence="1 4">
    <name type="scientific">Yersinia pestis</name>
    <dbReference type="NCBI Taxonomy" id="632"/>
    <lineage>
        <taxon>Bacteria</taxon>
        <taxon>Pseudomonadati</taxon>
        <taxon>Pseudomonadota</taxon>
        <taxon>Gammaproteobacteria</taxon>
        <taxon>Enterobacterales</taxon>
        <taxon>Yersiniaceae</taxon>
        <taxon>Yersinia</taxon>
    </lineage>
</organism>
<dbReference type="KEGG" id="ypk:y3254"/>
<accession>A0A3G5L1C4</accession>
<reference evidence="2" key="4">
    <citation type="submission" date="2016-05" db="EMBL/GenBank/DDBJ databases">
        <title>Reannotation of Yersinia pestis strain 91001 based on omics data.</title>
        <authorList>
            <person name="Yiqing M."/>
        </authorList>
    </citation>
    <scope>NUCLEOTIDE SEQUENCE</scope>
    <source>
        <strain evidence="2">91001</strain>
    </source>
</reference>
<reference evidence="1 4" key="1">
    <citation type="journal article" date="2002" name="J. Bacteriol.">
        <title>Genome sequence of Yersinia pestis KIM.</title>
        <authorList>
            <person name="Deng W."/>
            <person name="Burland V."/>
            <person name="Plunkett G.III."/>
            <person name="Boutin A."/>
            <person name="Mayhew G.F."/>
            <person name="Liss P."/>
            <person name="Perna N.T."/>
            <person name="Rose D.J."/>
            <person name="Mau B."/>
            <person name="Zhou S."/>
            <person name="Schwartz D.C."/>
            <person name="Fetherston J.D."/>
            <person name="Lindler L.E."/>
            <person name="Brubaker R.R."/>
            <person name="Plana G.V."/>
            <person name="Straley S.C."/>
            <person name="McDonough K.A."/>
            <person name="Nilles M.L."/>
            <person name="Matson J.S."/>
            <person name="Blattner F.R."/>
            <person name="Perry R.D."/>
        </authorList>
    </citation>
    <scope>NUCLEOTIDE SEQUENCE [LARGE SCALE GENOMIC DNA]</scope>
    <source>
        <strain evidence="1">KIM</strain>
        <strain evidence="4">KIM10+ / Biovar Mediaevalis</strain>
    </source>
</reference>
<reference evidence="3" key="3">
    <citation type="journal article" date="2004" name="DNA Res.">
        <title>Complete genome sequence of Yersinia pestis strain 91001, an isolate avirulent to humans.</title>
        <authorList>
            <person name="Song Y."/>
            <person name="Tong Z."/>
            <person name="Wang J."/>
            <person name="Wang L."/>
            <person name="Guo Z."/>
            <person name="Han Y."/>
            <person name="Zhang J."/>
            <person name="Pei D."/>
            <person name="Zhou D."/>
            <person name="Qin H."/>
            <person name="Pang X."/>
            <person name="Han Y."/>
            <person name="Zhai J."/>
            <person name="Li M."/>
            <person name="Cui B."/>
            <person name="Qi Z."/>
            <person name="Jin L."/>
            <person name="Dai R."/>
            <person name="Chen F."/>
            <person name="Li S."/>
            <person name="Ye C."/>
            <person name="Du Z."/>
            <person name="Lin W."/>
            <person name="Wang J."/>
            <person name="Yu J."/>
            <person name="Yang H."/>
            <person name="Wang J."/>
            <person name="Huang P."/>
            <person name="Yang R."/>
        </authorList>
    </citation>
    <scope>NUCLEOTIDE SEQUENCE [LARGE SCALE GENOMIC DNA]</scope>
    <source>
        <strain evidence="3">91001 / Biovar Mediaevalis</strain>
    </source>
</reference>
<gene>
    <name evidence="1" type="ordered locus">y3254</name>
    <name evidence="2" type="ordered locus">YP_3567</name>
</gene>
<dbReference type="Proteomes" id="UP000002490">
    <property type="component" value="Chromosome"/>
</dbReference>
<dbReference type="PIR" id="AI0106">
    <property type="entry name" value="AI0106"/>
</dbReference>
<dbReference type="OrthoDB" id="5583261at2"/>
<evidence type="ECO:0000313" key="1">
    <source>
        <dbReference type="EMBL" id="AAM86804.1"/>
    </source>
</evidence>
<proteinExistence type="predicted"/>
<dbReference type="AlphaFoldDB" id="A0A3G5L1C4"/>
<name>A0A3G5L1C4_YERPE</name>
<reference evidence="2" key="2">
    <citation type="submission" date="2003-04" db="EMBL/GenBank/DDBJ databases">
        <authorList>
            <person name="Song Y."/>
            <person name="Tong Z."/>
            <person name="Wang L."/>
            <person name="Han Y."/>
            <person name="Zhang J."/>
            <person name="Pei D."/>
            <person name="Wang J."/>
            <person name="Zhou D."/>
            <person name="Han Y."/>
            <person name="Pang X."/>
            <person name="Zhai J."/>
            <person name="Chen F."/>
            <person name="Qin H."/>
            <person name="Wang J."/>
            <person name="Li S."/>
            <person name="Guo Z."/>
            <person name="Ye C."/>
            <person name="Du Z."/>
            <person name="Lin W."/>
            <person name="Wang J."/>
            <person name="Yu J."/>
            <person name="Yang H."/>
            <person name="Wang J."/>
            <person name="Huang P."/>
            <person name="Yang R."/>
        </authorList>
    </citation>
    <scope>NUCLEOTIDE SEQUENCE</scope>
    <source>
        <strain evidence="2">91001</strain>
    </source>
</reference>
<dbReference type="EMBL" id="AE009952">
    <property type="protein sequence ID" value="AAM86804.1"/>
    <property type="molecule type" value="Genomic_DNA"/>
</dbReference>
<sequence length="774" mass="87262">MINGMFLFVAAVSDIHLGFQCFLVLFAENISDNVGFPEGCQARMKINSKLWMGLLMGMLGMAVPPSQASSDNTGCVWGKYCPLSGVPFLDVYNDTRVNMMLLVGEPKNFILPRLTMPADITRSRNYHFGEFYYDEMSFPKREKSLTDENNDSPSEETPFDKMAKTLGINSASFKGTNARYREARHISNNPASVEQFFTALLADSSLTADDRHNLALWRSNIFHNVDAPVDGGITPPPFNIVPGSHVDAFSDYLHGANAFYRGDYPEATALFSALQKSSQAWVAETATYMLFRVALNESSTNASDKYGMFETKNINQDAARQALDYSRAYLVAYPQGIYAESIQGLERRIYWYLSDWQQLARLYEETLLAAPNAEALWDTVSEVDAKFISKDAFGGEPFISDMQAPLLTFTQTLRWLRLGGRQSGSELEVTQEKLASYKPMFVDADRLPLWQYLQTAWLYYHEQDYAGVVATVSAVDSLPATDIVTFSQQILYGDALVAQQQWSQAEAHWRKLLGLVQSPQQQQYLQLKLAAVLVNSDQIEAIFTADSPIKNLRYRSLILKTKAQKALLQQQVISGANDEEKTIALHTLLLRDLMLGDYQGYEQDKQLSPHIQQSVDQKSFADVDLAAFDWQGDNVEQGYACAALDGTVKALVKNKTDGHALNCLGEFFRVTDININTYQEGEGNEVLNVAVHAHETVITQPNRFDYYQHVINDPKAEPEDKSYALYRAVMCYAPSGYNQCGGEDVDIATRKRWFSSLKTQYKGSRWAERLNYYW</sequence>
<evidence type="ECO:0000313" key="4">
    <source>
        <dbReference type="Proteomes" id="UP000002490"/>
    </source>
</evidence>
<protein>
    <submittedName>
        <fullName evidence="1">Uncharacterized protein</fullName>
    </submittedName>
</protein>
<dbReference type="KEGG" id="ypm:YP_3567"/>